<feature type="transmembrane region" description="Helical" evidence="1">
    <location>
        <begin position="62"/>
        <end position="89"/>
    </location>
</feature>
<evidence type="ECO:0000256" key="1">
    <source>
        <dbReference type="SAM" id="Phobius"/>
    </source>
</evidence>
<accession>A0A2H0LRW3</accession>
<name>A0A2H0LRW3_9BACT</name>
<keyword evidence="1" id="KW-0812">Transmembrane</keyword>
<protein>
    <submittedName>
        <fullName evidence="2">Uncharacterized protein</fullName>
    </submittedName>
</protein>
<organism evidence="2 3">
    <name type="scientific">Candidatus Abzuiibacterium crystallinum</name>
    <dbReference type="NCBI Taxonomy" id="1974748"/>
    <lineage>
        <taxon>Bacteria</taxon>
        <taxon>Pseudomonadati</taxon>
        <taxon>Candidatus Omnitrophota</taxon>
        <taxon>Candidatus Abzuiibacterium</taxon>
    </lineage>
</organism>
<proteinExistence type="predicted"/>
<dbReference type="Proteomes" id="UP000230859">
    <property type="component" value="Unassembled WGS sequence"/>
</dbReference>
<gene>
    <name evidence="2" type="ORF">COV74_01265</name>
</gene>
<comment type="caution">
    <text evidence="2">The sequence shown here is derived from an EMBL/GenBank/DDBJ whole genome shotgun (WGS) entry which is preliminary data.</text>
</comment>
<feature type="transmembrane region" description="Helical" evidence="1">
    <location>
        <begin position="95"/>
        <end position="116"/>
    </location>
</feature>
<evidence type="ECO:0000313" key="3">
    <source>
        <dbReference type="Proteomes" id="UP000230859"/>
    </source>
</evidence>
<reference evidence="2 3" key="1">
    <citation type="submission" date="2017-09" db="EMBL/GenBank/DDBJ databases">
        <title>Depth-based differentiation of microbial function through sediment-hosted aquifers and enrichment of novel symbionts in the deep terrestrial subsurface.</title>
        <authorList>
            <person name="Probst A.J."/>
            <person name="Ladd B."/>
            <person name="Jarett J.K."/>
            <person name="Geller-Mcgrath D.E."/>
            <person name="Sieber C.M."/>
            <person name="Emerson J.B."/>
            <person name="Anantharaman K."/>
            <person name="Thomas B.C."/>
            <person name="Malmstrom R."/>
            <person name="Stieglmeier M."/>
            <person name="Klingl A."/>
            <person name="Woyke T."/>
            <person name="Ryan C.M."/>
            <person name="Banfield J.F."/>
        </authorList>
    </citation>
    <scope>NUCLEOTIDE SEQUENCE [LARGE SCALE GENOMIC DNA]</scope>
    <source>
        <strain evidence="2">CG11_big_fil_rev_8_21_14_0_20_45_26</strain>
    </source>
</reference>
<dbReference type="AlphaFoldDB" id="A0A2H0LRW3"/>
<dbReference type="EMBL" id="PCVY01000016">
    <property type="protein sequence ID" value="PIQ87180.1"/>
    <property type="molecule type" value="Genomic_DNA"/>
</dbReference>
<sequence length="582" mass="67276">MNPNHFLTFLESLNNLHSIGLFVRWYEILGLGGIMFAIFEFMEKSKLRSYIFRFGNLSRNIFGLLLFSVITVGGSNLLAIANVGAFGFIPLISYPVFWEVLSLMSFTVALIGMLFYSIRPMWFAPRINYRNSVSFVQNISRAIHNDQSDDSFGAIVAILDLNSGTIFRNAARFDSWWNVQGSTDKTPFETFKVPKKERVLVECCVELIDHTLSDRDLCNYLATHHIGFLLRMIDEINKVCLWRSCGNIFMDSICEELFLDPNSHLSRELNFRGVGLRKPVFNKLFRSLELVSYYRPHQSFPHWKPEKLTIEVINKYTEALEISLEEYFKKERSLWVADTPNHALAVALRHLSDMIRSLCGRVRKLTGDSIYQNSTGEMVASASYFFGPSRLETIFCVDERKKYFPRFSKEELAVSKDSVTEGVVAAIFEYLSTLAVIEDDDYARMLSCEVFWLIFGHSEQKEVIKMMEKRLLKMISERIEENKKGHYSPMVRLLINIYGFNFHQGIDEKAIIGKYIENEFKEYFAQRILDNEADAKKFLPTGCSIDKENRIIKDHNRNVMYQASNIQKIRHQAPIRGTGGLI</sequence>
<feature type="transmembrane region" description="Helical" evidence="1">
    <location>
        <begin position="22"/>
        <end position="41"/>
    </location>
</feature>
<evidence type="ECO:0000313" key="2">
    <source>
        <dbReference type="EMBL" id="PIQ87180.1"/>
    </source>
</evidence>
<keyword evidence="1" id="KW-0472">Membrane</keyword>
<keyword evidence="1" id="KW-1133">Transmembrane helix</keyword>